<protein>
    <submittedName>
        <fullName evidence="3">SusD/RagB family nutrient-binding outer membrane lipoprotein</fullName>
    </submittedName>
</protein>
<sequence length="577" mass="63914">MKNILSILSTAVLLLVASSCGEDWLDVNTDPNNPTDPDLDLLVPAAQLGITQPLIHENGRLGDVQALGHNAEGTISQYQFTGSDFNNAWNDFFTLSLVNLNKIIDDAAEQELPAYGAIAKLHKAYVYVVIADMWSTAPYDEAVVGAEGPDNPQFQDGETIYNSVLSLIDEALATLGGLPDDALVPATDIIYDGNVDSWVRMGNTLKLKMYINLAMLEGRRAEAVAAINQLAQSGNLIEDYSQDFQLQYGAGLAPENRHRWHQTHYQGNKTYYMSNFMMNRMKNEYGIVDPRIRYYFYRQIGEFSDALGTGRVVPDDFPCYGFGARPDLEETWTATCPIGYVGDGYTGRDHGDGTGGPNDGGSRTTYGVYPVMGLFDDNSGKIVTQSDGTGAGVVPMLTSYMTKFYLAEAALLYNTDGDPRTLLQEGIEQSINKVMDFGRNNATNYDAALEPTETNVAEYMARILELYDAAQPDAYHASVAEAQLDVIMGQFQLANFGNPIESYNNLRRTKYPYVPVGKNNIQAMSIIPNNKFPRRLPLPQDEVNTNTNAPRPSDIDWRRDPVFWDTKPYPARFDGNL</sequence>
<dbReference type="InterPro" id="IPR041662">
    <property type="entry name" value="SusD-like_2"/>
</dbReference>
<dbReference type="PROSITE" id="PS51257">
    <property type="entry name" value="PROKAR_LIPOPROTEIN"/>
    <property type="match status" value="1"/>
</dbReference>
<dbReference type="AlphaFoldDB" id="A0AA49GUB6"/>
<evidence type="ECO:0000313" key="3">
    <source>
        <dbReference type="EMBL" id="WKN38294.1"/>
    </source>
</evidence>
<dbReference type="Pfam" id="PF12741">
    <property type="entry name" value="SusD-like"/>
    <property type="match status" value="1"/>
</dbReference>
<gene>
    <name evidence="3" type="ORF">K4G66_06210</name>
</gene>
<keyword evidence="3" id="KW-0449">Lipoprotein</keyword>
<reference evidence="3" key="2">
    <citation type="journal article" date="2024" name="Antonie Van Leeuwenhoek">
        <title>Roseihalotalea indica gen. nov., sp. nov., a halophilic Bacteroidetes from mesopelagic Southwest Indian Ocean with higher carbohydrate metabolic potential.</title>
        <authorList>
            <person name="Chen B."/>
            <person name="Zhang M."/>
            <person name="Lin D."/>
            <person name="Ye J."/>
            <person name="Tang K."/>
        </authorList>
    </citation>
    <scope>NUCLEOTIDE SEQUENCE</scope>
    <source>
        <strain evidence="3">TK19036</strain>
    </source>
</reference>
<proteinExistence type="predicted"/>
<dbReference type="SUPFAM" id="SSF48452">
    <property type="entry name" value="TPR-like"/>
    <property type="match status" value="1"/>
</dbReference>
<dbReference type="InterPro" id="IPR011990">
    <property type="entry name" value="TPR-like_helical_dom_sf"/>
</dbReference>
<dbReference type="Gene3D" id="1.25.40.390">
    <property type="match status" value="2"/>
</dbReference>
<feature type="region of interest" description="Disordered" evidence="1">
    <location>
        <begin position="537"/>
        <end position="556"/>
    </location>
</feature>
<feature type="signal peptide" evidence="2">
    <location>
        <begin position="1"/>
        <end position="21"/>
    </location>
</feature>
<reference evidence="3" key="1">
    <citation type="journal article" date="2023" name="Comput. Struct. Biotechnol. J.">
        <title>Discovery of a novel marine Bacteroidetes with a rich repertoire of carbohydrate-active enzymes.</title>
        <authorList>
            <person name="Chen B."/>
            <person name="Liu G."/>
            <person name="Chen Q."/>
            <person name="Wang H."/>
            <person name="Liu L."/>
            <person name="Tang K."/>
        </authorList>
    </citation>
    <scope>NUCLEOTIDE SEQUENCE</scope>
    <source>
        <strain evidence="3">TK19036</strain>
    </source>
</reference>
<name>A0AA49GUB6_9BACT</name>
<organism evidence="3">
    <name type="scientific">Roseihalotalea indica</name>
    <dbReference type="NCBI Taxonomy" id="2867963"/>
    <lineage>
        <taxon>Bacteria</taxon>
        <taxon>Pseudomonadati</taxon>
        <taxon>Bacteroidota</taxon>
        <taxon>Cytophagia</taxon>
        <taxon>Cytophagales</taxon>
        <taxon>Catalimonadaceae</taxon>
        <taxon>Roseihalotalea</taxon>
    </lineage>
</organism>
<dbReference type="Pfam" id="PF12771">
    <property type="entry name" value="SusD-like_2"/>
    <property type="match status" value="1"/>
</dbReference>
<accession>A0AA49GUB6</accession>
<dbReference type="EMBL" id="CP120682">
    <property type="protein sequence ID" value="WKN38294.1"/>
    <property type="molecule type" value="Genomic_DNA"/>
</dbReference>
<evidence type="ECO:0000256" key="2">
    <source>
        <dbReference type="SAM" id="SignalP"/>
    </source>
</evidence>
<feature type="chain" id="PRO_5041388294" evidence="2">
    <location>
        <begin position="22"/>
        <end position="577"/>
    </location>
</feature>
<dbReference type="InterPro" id="IPR024302">
    <property type="entry name" value="SusD-like"/>
</dbReference>
<keyword evidence="2" id="KW-0732">Signal</keyword>
<evidence type="ECO:0000256" key="1">
    <source>
        <dbReference type="SAM" id="MobiDB-lite"/>
    </source>
</evidence>